<dbReference type="GO" id="GO:0016020">
    <property type="term" value="C:membrane"/>
    <property type="evidence" value="ECO:0007669"/>
    <property type="project" value="UniProtKB-SubCell"/>
</dbReference>
<dbReference type="SUPFAM" id="SSF103473">
    <property type="entry name" value="MFS general substrate transporter"/>
    <property type="match status" value="1"/>
</dbReference>
<evidence type="ECO:0000313" key="8">
    <source>
        <dbReference type="EMBL" id="KAJ8474824.1"/>
    </source>
</evidence>
<dbReference type="InterPro" id="IPR011701">
    <property type="entry name" value="MFS"/>
</dbReference>
<feature type="transmembrane region" description="Helical" evidence="6">
    <location>
        <begin position="219"/>
        <end position="242"/>
    </location>
</feature>
<name>A0AAD7TT89_9APHY</name>
<dbReference type="Pfam" id="PF07690">
    <property type="entry name" value="MFS_1"/>
    <property type="match status" value="1"/>
</dbReference>
<dbReference type="FunFam" id="1.20.1250.20:FF:000034">
    <property type="entry name" value="MFS general substrate transporter"/>
    <property type="match status" value="1"/>
</dbReference>
<evidence type="ECO:0000256" key="4">
    <source>
        <dbReference type="ARBA" id="ARBA00022989"/>
    </source>
</evidence>
<dbReference type="FunFam" id="1.20.1250.20:FF:000068">
    <property type="entry name" value="MFS general substrate transporter"/>
    <property type="match status" value="1"/>
</dbReference>
<dbReference type="AlphaFoldDB" id="A0AAD7TT89"/>
<accession>A0AAD7TT89</accession>
<dbReference type="GO" id="GO:0022857">
    <property type="term" value="F:transmembrane transporter activity"/>
    <property type="evidence" value="ECO:0007669"/>
    <property type="project" value="InterPro"/>
</dbReference>
<feature type="transmembrane region" description="Helical" evidence="6">
    <location>
        <begin position="98"/>
        <end position="119"/>
    </location>
</feature>
<keyword evidence="9" id="KW-1185">Reference proteome</keyword>
<feature type="transmembrane region" description="Helical" evidence="6">
    <location>
        <begin position="414"/>
        <end position="434"/>
    </location>
</feature>
<feature type="transmembrane region" description="Helical" evidence="6">
    <location>
        <begin position="356"/>
        <end position="377"/>
    </location>
</feature>
<protein>
    <recommendedName>
        <fullName evidence="7">Major facilitator superfamily (MFS) profile domain-containing protein</fullName>
    </recommendedName>
</protein>
<dbReference type="Proteomes" id="UP001215151">
    <property type="component" value="Unassembled WGS sequence"/>
</dbReference>
<dbReference type="EMBL" id="JAPEVG010000176">
    <property type="protein sequence ID" value="KAJ8474824.1"/>
    <property type="molecule type" value="Genomic_DNA"/>
</dbReference>
<organism evidence="8 9">
    <name type="scientific">Trametes cubensis</name>
    <dbReference type="NCBI Taxonomy" id="1111947"/>
    <lineage>
        <taxon>Eukaryota</taxon>
        <taxon>Fungi</taxon>
        <taxon>Dikarya</taxon>
        <taxon>Basidiomycota</taxon>
        <taxon>Agaricomycotina</taxon>
        <taxon>Agaricomycetes</taxon>
        <taxon>Polyporales</taxon>
        <taxon>Polyporaceae</taxon>
        <taxon>Trametes</taxon>
    </lineage>
</organism>
<keyword evidence="3 6" id="KW-0812">Transmembrane</keyword>
<dbReference type="PANTHER" id="PTHR43791">
    <property type="entry name" value="PERMEASE-RELATED"/>
    <property type="match status" value="1"/>
</dbReference>
<evidence type="ECO:0000256" key="6">
    <source>
        <dbReference type="SAM" id="Phobius"/>
    </source>
</evidence>
<feature type="transmembrane region" description="Helical" evidence="6">
    <location>
        <begin position="446"/>
        <end position="468"/>
    </location>
</feature>
<keyword evidence="2" id="KW-0813">Transport</keyword>
<evidence type="ECO:0000256" key="5">
    <source>
        <dbReference type="ARBA" id="ARBA00023136"/>
    </source>
</evidence>
<dbReference type="InterPro" id="IPR020846">
    <property type="entry name" value="MFS_dom"/>
</dbReference>
<comment type="caution">
    <text evidence="8">The sequence shown here is derived from an EMBL/GenBank/DDBJ whole genome shotgun (WGS) entry which is preliminary data.</text>
</comment>
<comment type="subcellular location">
    <subcellularLocation>
        <location evidence="1">Membrane</location>
        <topology evidence="1">Multi-pass membrane protein</topology>
    </subcellularLocation>
</comment>
<feature type="transmembrane region" description="Helical" evidence="6">
    <location>
        <begin position="185"/>
        <end position="207"/>
    </location>
</feature>
<keyword evidence="4 6" id="KW-1133">Transmembrane helix</keyword>
<reference evidence="8" key="1">
    <citation type="submission" date="2022-11" db="EMBL/GenBank/DDBJ databases">
        <title>Genome Sequence of Cubamyces cubensis.</title>
        <authorList>
            <person name="Buettner E."/>
        </authorList>
    </citation>
    <scope>NUCLEOTIDE SEQUENCE</scope>
    <source>
        <strain evidence="8">MPL-01</strain>
    </source>
</reference>
<feature type="transmembrane region" description="Helical" evidence="6">
    <location>
        <begin position="151"/>
        <end position="173"/>
    </location>
</feature>
<evidence type="ECO:0000256" key="1">
    <source>
        <dbReference type="ARBA" id="ARBA00004141"/>
    </source>
</evidence>
<dbReference type="Gene3D" id="1.20.1250.20">
    <property type="entry name" value="MFS general substrate transporter like domains"/>
    <property type="match status" value="2"/>
</dbReference>
<dbReference type="InterPro" id="IPR036259">
    <property type="entry name" value="MFS_trans_sf"/>
</dbReference>
<dbReference type="PROSITE" id="PS50850">
    <property type="entry name" value="MFS"/>
    <property type="match status" value="1"/>
</dbReference>
<dbReference type="PANTHER" id="PTHR43791:SF18">
    <property type="entry name" value="NICOTINIC ACID TRANSPORTER TNA1, PUTATIVE (AFU_ORTHOLOGUE AFUA_3G03820)-RELATED"/>
    <property type="match status" value="1"/>
</dbReference>
<evidence type="ECO:0000259" key="7">
    <source>
        <dbReference type="PROSITE" id="PS50850"/>
    </source>
</evidence>
<evidence type="ECO:0000313" key="9">
    <source>
        <dbReference type="Proteomes" id="UP001215151"/>
    </source>
</evidence>
<sequence>MSPHTAHASPTTSKGPDIVVETLDTLTETSEDWQADTLPPPPILSAEEERRLWRKIDKRLIPISTVLYLVSYLDRGSIGNAKLQGLVTQLDLTGGRYNIALTMFYLFYCVCTIPSNLLLKKFKPSRWIPGLALAWGIVATLMGLVKTYPQFVGVRICLGVAEAGFSPGIYYLLSLWYPRHMLSWRFGLFWAGGTCSGAFSGLIAYGISFMSGTAGLLGWSWIFIVEGLLTVIAAIIAFFVFVDLPETAEFLTPEERSYVIHRLKEDNSSVGEEEHFEWRHIPAAIFDWKIISGCLIDVATTGPIYGISLFLPSIINGFGYNPAISQLLSVPPYVIATATAVICSHYSDVTKMRSPFIFAGLCITFLGFCINISDVSIRAKYAGLYFVVIGVYSSTPMVLSWLGNNAVGHYKRGVGLGMQVMFGNIAGIIASNIYRVEDAPRYIRGHIAELCLISMGLVVVPTTALIYARRNARRDAEEREMEEKGSSVQLTEEELKQMGDRAPGFRYTL</sequence>
<feature type="domain" description="Major facilitator superfamily (MFS) profile" evidence="7">
    <location>
        <begin position="60"/>
        <end position="473"/>
    </location>
</feature>
<evidence type="ECO:0000256" key="3">
    <source>
        <dbReference type="ARBA" id="ARBA00022692"/>
    </source>
</evidence>
<feature type="transmembrane region" description="Helical" evidence="6">
    <location>
        <begin position="383"/>
        <end position="402"/>
    </location>
</feature>
<keyword evidence="5 6" id="KW-0472">Membrane</keyword>
<gene>
    <name evidence="8" type="ORF">ONZ51_g6964</name>
</gene>
<proteinExistence type="predicted"/>
<feature type="transmembrane region" description="Helical" evidence="6">
    <location>
        <begin position="126"/>
        <end position="145"/>
    </location>
</feature>
<evidence type="ECO:0000256" key="2">
    <source>
        <dbReference type="ARBA" id="ARBA00022448"/>
    </source>
</evidence>